<evidence type="ECO:0000313" key="4">
    <source>
        <dbReference type="EMBL" id="GAM40100.1"/>
    </source>
</evidence>
<evidence type="ECO:0000313" key="5">
    <source>
        <dbReference type="Proteomes" id="UP000053095"/>
    </source>
</evidence>
<dbReference type="AlphaFoldDB" id="A0A6V8HF23"/>
<protein>
    <submittedName>
        <fullName evidence="4">Quinone oxidoreductase</fullName>
    </submittedName>
</protein>
<feature type="domain" description="Enoyl reductase (ER)" evidence="3">
    <location>
        <begin position="26"/>
        <end position="322"/>
    </location>
</feature>
<dbReference type="InterPro" id="IPR013149">
    <property type="entry name" value="ADH-like_C"/>
</dbReference>
<dbReference type="PANTHER" id="PTHR48106">
    <property type="entry name" value="QUINONE OXIDOREDUCTASE PIG3-RELATED"/>
    <property type="match status" value="1"/>
</dbReference>
<dbReference type="SUPFAM" id="SSF50129">
    <property type="entry name" value="GroES-like"/>
    <property type="match status" value="1"/>
</dbReference>
<dbReference type="PANTHER" id="PTHR48106:SF18">
    <property type="entry name" value="QUINONE OXIDOREDUCTASE PIG3"/>
    <property type="match status" value="1"/>
</dbReference>
<gene>
    <name evidence="4" type="ORF">TCE0_034f12184</name>
</gene>
<dbReference type="InterPro" id="IPR011032">
    <property type="entry name" value="GroES-like_sf"/>
</dbReference>
<organism evidence="4 5">
    <name type="scientific">Talaromyces pinophilus</name>
    <name type="common">Penicillium pinophilum</name>
    <dbReference type="NCBI Taxonomy" id="128442"/>
    <lineage>
        <taxon>Eukaryota</taxon>
        <taxon>Fungi</taxon>
        <taxon>Dikarya</taxon>
        <taxon>Ascomycota</taxon>
        <taxon>Pezizomycotina</taxon>
        <taxon>Eurotiomycetes</taxon>
        <taxon>Eurotiomycetidae</taxon>
        <taxon>Eurotiales</taxon>
        <taxon>Trichocomaceae</taxon>
        <taxon>Talaromyces</taxon>
        <taxon>Talaromyces sect. Talaromyces</taxon>
    </lineage>
</organism>
<dbReference type="SMART" id="SM00829">
    <property type="entry name" value="PKS_ER"/>
    <property type="match status" value="1"/>
</dbReference>
<keyword evidence="5" id="KW-1185">Reference proteome</keyword>
<dbReference type="InterPro" id="IPR013154">
    <property type="entry name" value="ADH-like_N"/>
</dbReference>
<dbReference type="GO" id="GO:0016651">
    <property type="term" value="F:oxidoreductase activity, acting on NAD(P)H"/>
    <property type="evidence" value="ECO:0007669"/>
    <property type="project" value="TreeGrafter"/>
</dbReference>
<dbReference type="GO" id="GO:0070402">
    <property type="term" value="F:NADPH binding"/>
    <property type="evidence" value="ECO:0007669"/>
    <property type="project" value="TreeGrafter"/>
</dbReference>
<accession>A0A6V8HF23</accession>
<evidence type="ECO:0000256" key="2">
    <source>
        <dbReference type="ARBA" id="ARBA00023002"/>
    </source>
</evidence>
<evidence type="ECO:0000256" key="1">
    <source>
        <dbReference type="ARBA" id="ARBA00022857"/>
    </source>
</evidence>
<keyword evidence="2" id="KW-0560">Oxidoreductase</keyword>
<proteinExistence type="predicted"/>
<dbReference type="Pfam" id="PF08240">
    <property type="entry name" value="ADH_N"/>
    <property type="match status" value="1"/>
</dbReference>
<sequence>MSREIFKSEGYRHWLMWFQDIKGDVGPAESLYFTEVERPVPGPEQALVRVKAFGINRLEFSGMVEELQDDSNRVKVGDEVYGLTYGGAYAEYVVVSIHMLIQKPSQLSWEECAGIPETWLTALKAMYEIGEFAWGKSILWHAGGSGVSVSGIQLSIAGGASAVYATARSDNKLDFGTKTLGCTATFNTNSPNWDQEVMKATNGKGVDIDVDLIGPAIFSGNLRIAARDAGIVLIGLMSGFKLKDKADLGLLAFKRVRYEGSTLRSRDLQFQRKPRDYFVEHALPEFQDGKFKVYIHRVFPWEQVVEAHKLLESNVVTGKIICTIS</sequence>
<dbReference type="EMBL" id="DF933830">
    <property type="protein sequence ID" value="GAM40100.1"/>
    <property type="molecule type" value="Genomic_DNA"/>
</dbReference>
<evidence type="ECO:0000259" key="3">
    <source>
        <dbReference type="SMART" id="SM00829"/>
    </source>
</evidence>
<dbReference type="Gene3D" id="3.90.180.10">
    <property type="entry name" value="Medium-chain alcohol dehydrogenases, catalytic domain"/>
    <property type="match status" value="1"/>
</dbReference>
<name>A0A6V8HF23_TALPI</name>
<dbReference type="InterPro" id="IPR036291">
    <property type="entry name" value="NAD(P)-bd_dom_sf"/>
</dbReference>
<dbReference type="Proteomes" id="UP000053095">
    <property type="component" value="Unassembled WGS sequence"/>
</dbReference>
<dbReference type="InterPro" id="IPR020843">
    <property type="entry name" value="ER"/>
</dbReference>
<reference evidence="5" key="1">
    <citation type="journal article" date="2015" name="Genome Announc.">
        <title>Draft genome sequence of Talaromyces cellulolyticus strain Y-94, a source of lignocellulosic biomass-degrading enzymes.</title>
        <authorList>
            <person name="Fujii T."/>
            <person name="Koike H."/>
            <person name="Sawayama S."/>
            <person name="Yano S."/>
            <person name="Inoue H."/>
        </authorList>
    </citation>
    <scope>NUCLEOTIDE SEQUENCE [LARGE SCALE GENOMIC DNA]</scope>
    <source>
        <strain evidence="5">Y-94</strain>
    </source>
</reference>
<comment type="caution">
    <text evidence="4">The sequence shown here is derived from an EMBL/GenBank/DDBJ whole genome shotgun (WGS) entry which is preliminary data.</text>
</comment>
<dbReference type="Gene3D" id="3.40.50.720">
    <property type="entry name" value="NAD(P)-binding Rossmann-like Domain"/>
    <property type="match status" value="1"/>
</dbReference>
<dbReference type="SUPFAM" id="SSF51735">
    <property type="entry name" value="NAD(P)-binding Rossmann-fold domains"/>
    <property type="match status" value="1"/>
</dbReference>
<keyword evidence="1" id="KW-0521">NADP</keyword>
<dbReference type="Pfam" id="PF00107">
    <property type="entry name" value="ADH_zinc_N"/>
    <property type="match status" value="1"/>
</dbReference>